<dbReference type="PANTHER" id="PTHR21415">
    <property type="entry name" value="U7 SNRNA-ASSOCIATED SM-LIKE PROTEIN LSM11"/>
    <property type="match status" value="1"/>
</dbReference>
<dbReference type="InterPro" id="IPR010920">
    <property type="entry name" value="LSM_dom_sf"/>
</dbReference>
<dbReference type="AlphaFoldDB" id="A0A821R665"/>
<dbReference type="InterPro" id="IPR001163">
    <property type="entry name" value="Sm_dom_euk/arc"/>
</dbReference>
<evidence type="ECO:0000259" key="1">
    <source>
        <dbReference type="SMART" id="SM00651"/>
    </source>
</evidence>
<name>A0A821R665_9NEOP</name>
<sequence length="141" mass="15714">MIVAGLEINITLIPFVPWACRKIECNFTITGSDDLNCKHQIITRNDTGIRGYLQANVIAFDKQWNLALTDVLEVWKRKGPRKRKVPPGLGTPVRKGTAAAISPIPVVTEKPLGGGIWECSRHIPQLMVRGEHIVIINIVER</sequence>
<dbReference type="Proteomes" id="UP000663880">
    <property type="component" value="Unassembled WGS sequence"/>
</dbReference>
<dbReference type="OrthoDB" id="10002367at2759"/>
<reference evidence="2" key="1">
    <citation type="submission" date="2021-02" db="EMBL/GenBank/DDBJ databases">
        <authorList>
            <person name="Steward A R."/>
        </authorList>
    </citation>
    <scope>NUCLEOTIDE SEQUENCE</scope>
</reference>
<dbReference type="PANTHER" id="PTHR21415:SF1">
    <property type="entry name" value="U7 SNRNA-ASSOCIATED SM-LIKE PROTEIN LSM11"/>
    <property type="match status" value="1"/>
</dbReference>
<evidence type="ECO:0000313" key="2">
    <source>
        <dbReference type="EMBL" id="CAF4838230.1"/>
    </source>
</evidence>
<gene>
    <name evidence="2" type="ORF">PMACD_LOCUS5883</name>
</gene>
<proteinExistence type="predicted"/>
<dbReference type="GO" id="GO:0071209">
    <property type="term" value="F:U7 snRNA binding"/>
    <property type="evidence" value="ECO:0007669"/>
    <property type="project" value="InterPro"/>
</dbReference>
<protein>
    <recommendedName>
        <fullName evidence="1">Sm domain-containing protein</fullName>
    </recommendedName>
</protein>
<dbReference type="Gene3D" id="2.30.30.100">
    <property type="match status" value="1"/>
</dbReference>
<comment type="caution">
    <text evidence="2">The sequence shown here is derived from an EMBL/GenBank/DDBJ whole genome shotgun (WGS) entry which is preliminary data.</text>
</comment>
<dbReference type="GO" id="GO:0005683">
    <property type="term" value="C:U7 snRNP"/>
    <property type="evidence" value="ECO:0007669"/>
    <property type="project" value="TreeGrafter"/>
</dbReference>
<dbReference type="EMBL" id="CAJOBZ010000012">
    <property type="protein sequence ID" value="CAF4838230.1"/>
    <property type="molecule type" value="Genomic_DNA"/>
</dbReference>
<keyword evidence="3" id="KW-1185">Reference proteome</keyword>
<dbReference type="Pfam" id="PF01423">
    <property type="entry name" value="LSM"/>
    <property type="match status" value="1"/>
</dbReference>
<evidence type="ECO:0000313" key="3">
    <source>
        <dbReference type="Proteomes" id="UP000663880"/>
    </source>
</evidence>
<dbReference type="SMART" id="SM00651">
    <property type="entry name" value="Sm"/>
    <property type="match status" value="1"/>
</dbReference>
<dbReference type="InterPro" id="IPR039267">
    <property type="entry name" value="Lsm11"/>
</dbReference>
<organism evidence="2 3">
    <name type="scientific">Pieris macdunnoughi</name>
    <dbReference type="NCBI Taxonomy" id="345717"/>
    <lineage>
        <taxon>Eukaryota</taxon>
        <taxon>Metazoa</taxon>
        <taxon>Ecdysozoa</taxon>
        <taxon>Arthropoda</taxon>
        <taxon>Hexapoda</taxon>
        <taxon>Insecta</taxon>
        <taxon>Pterygota</taxon>
        <taxon>Neoptera</taxon>
        <taxon>Endopterygota</taxon>
        <taxon>Lepidoptera</taxon>
        <taxon>Glossata</taxon>
        <taxon>Ditrysia</taxon>
        <taxon>Papilionoidea</taxon>
        <taxon>Pieridae</taxon>
        <taxon>Pierinae</taxon>
        <taxon>Pieris</taxon>
    </lineage>
</organism>
<feature type="domain" description="Sm" evidence="1">
    <location>
        <begin position="29"/>
        <end position="138"/>
    </location>
</feature>
<accession>A0A821R665</accession>
<dbReference type="SUPFAM" id="SSF50182">
    <property type="entry name" value="Sm-like ribonucleoproteins"/>
    <property type="match status" value="1"/>
</dbReference>
<dbReference type="GO" id="GO:0006398">
    <property type="term" value="P:mRNA 3'-end processing by stem-loop binding and cleavage"/>
    <property type="evidence" value="ECO:0007669"/>
    <property type="project" value="TreeGrafter"/>
</dbReference>